<evidence type="ECO:0000313" key="1">
    <source>
        <dbReference type="EMBL" id="GBP29921.1"/>
    </source>
</evidence>
<name>A0A4C1UTX6_EUMVA</name>
<evidence type="ECO:0000313" key="2">
    <source>
        <dbReference type="Proteomes" id="UP000299102"/>
    </source>
</evidence>
<dbReference type="Proteomes" id="UP000299102">
    <property type="component" value="Unassembled WGS sequence"/>
</dbReference>
<protein>
    <submittedName>
        <fullName evidence="1">Uncharacterized protein</fullName>
    </submittedName>
</protein>
<keyword evidence="2" id="KW-1185">Reference proteome</keyword>
<gene>
    <name evidence="1" type="ORF">EVAR_18401_1</name>
</gene>
<proteinExistence type="predicted"/>
<dbReference type="AlphaFoldDB" id="A0A4C1UTX6"/>
<reference evidence="1 2" key="1">
    <citation type="journal article" date="2019" name="Commun. Biol.">
        <title>The bagworm genome reveals a unique fibroin gene that provides high tensile strength.</title>
        <authorList>
            <person name="Kono N."/>
            <person name="Nakamura H."/>
            <person name="Ohtoshi R."/>
            <person name="Tomita M."/>
            <person name="Numata K."/>
            <person name="Arakawa K."/>
        </authorList>
    </citation>
    <scope>NUCLEOTIDE SEQUENCE [LARGE SCALE GENOMIC DNA]</scope>
</reference>
<sequence length="68" mass="7012">MSAECVIVAGAGLDSDHTIGELINEYSSFASCLGEQIKLLVPDAVNASVAEVVIASQYASGQRGDLKV</sequence>
<organism evidence="1 2">
    <name type="scientific">Eumeta variegata</name>
    <name type="common">Bagworm moth</name>
    <name type="synonym">Eumeta japonica</name>
    <dbReference type="NCBI Taxonomy" id="151549"/>
    <lineage>
        <taxon>Eukaryota</taxon>
        <taxon>Metazoa</taxon>
        <taxon>Ecdysozoa</taxon>
        <taxon>Arthropoda</taxon>
        <taxon>Hexapoda</taxon>
        <taxon>Insecta</taxon>
        <taxon>Pterygota</taxon>
        <taxon>Neoptera</taxon>
        <taxon>Endopterygota</taxon>
        <taxon>Lepidoptera</taxon>
        <taxon>Glossata</taxon>
        <taxon>Ditrysia</taxon>
        <taxon>Tineoidea</taxon>
        <taxon>Psychidae</taxon>
        <taxon>Oiketicinae</taxon>
        <taxon>Eumeta</taxon>
    </lineage>
</organism>
<accession>A0A4C1UTX6</accession>
<comment type="caution">
    <text evidence="1">The sequence shown here is derived from an EMBL/GenBank/DDBJ whole genome shotgun (WGS) entry which is preliminary data.</text>
</comment>
<dbReference type="EMBL" id="BGZK01000226">
    <property type="protein sequence ID" value="GBP29921.1"/>
    <property type="molecule type" value="Genomic_DNA"/>
</dbReference>